<evidence type="ECO:0000256" key="11">
    <source>
        <dbReference type="RuleBase" id="RU003781"/>
    </source>
</evidence>
<dbReference type="GO" id="GO:0046872">
    <property type="term" value="F:metal ion binding"/>
    <property type="evidence" value="ECO:0007669"/>
    <property type="project" value="UniProtKB-KW"/>
</dbReference>
<dbReference type="HAMAP" id="MF_01405">
    <property type="entry name" value="Non_canon_purine_NTPase"/>
    <property type="match status" value="1"/>
</dbReference>
<keyword evidence="6 10" id="KW-0460">Magnesium</keyword>
<dbReference type="RefSeq" id="WP_181554619.1">
    <property type="nucleotide sequence ID" value="NZ_JACDUT010000001.1"/>
</dbReference>
<comment type="similarity">
    <text evidence="1 10 11">Belongs to the HAM1 NTPase family.</text>
</comment>
<dbReference type="PANTHER" id="PTHR11067">
    <property type="entry name" value="INOSINE TRIPHOSPHATE PYROPHOSPHATASE/HAM1 PROTEIN"/>
    <property type="match status" value="1"/>
</dbReference>
<comment type="function">
    <text evidence="10">Pyrophosphatase that catalyzes the hydrolysis of nucleoside triphosphates to their monophosphate derivatives, with a high preference for the non-canonical purine nucleotides XTP (xanthosine triphosphate), dITP (deoxyinosine triphosphate) and ITP. Seems to function as a house-cleaning enzyme that removes non-canonical purine nucleotides from the nucleotide pool, thus preventing their incorporation into DNA/RNA and avoiding chromosomal lesions.</text>
</comment>
<comment type="catalytic activity">
    <reaction evidence="8 10">
        <text>dITP + H2O = dIMP + diphosphate + H(+)</text>
        <dbReference type="Rhea" id="RHEA:28342"/>
        <dbReference type="ChEBI" id="CHEBI:15377"/>
        <dbReference type="ChEBI" id="CHEBI:15378"/>
        <dbReference type="ChEBI" id="CHEBI:33019"/>
        <dbReference type="ChEBI" id="CHEBI:61194"/>
        <dbReference type="ChEBI" id="CHEBI:61382"/>
        <dbReference type="EC" id="3.6.1.66"/>
    </reaction>
</comment>
<evidence type="ECO:0000256" key="3">
    <source>
        <dbReference type="ARBA" id="ARBA00022723"/>
    </source>
</evidence>
<keyword evidence="3 10" id="KW-0479">Metal-binding</keyword>
<comment type="catalytic activity">
    <reaction evidence="9 10">
        <text>XTP + H2O = XMP + diphosphate + H(+)</text>
        <dbReference type="Rhea" id="RHEA:28610"/>
        <dbReference type="ChEBI" id="CHEBI:15377"/>
        <dbReference type="ChEBI" id="CHEBI:15378"/>
        <dbReference type="ChEBI" id="CHEBI:33019"/>
        <dbReference type="ChEBI" id="CHEBI:57464"/>
        <dbReference type="ChEBI" id="CHEBI:61314"/>
        <dbReference type="EC" id="3.6.1.66"/>
    </reaction>
</comment>
<evidence type="ECO:0000256" key="5">
    <source>
        <dbReference type="ARBA" id="ARBA00022801"/>
    </source>
</evidence>
<evidence type="ECO:0000256" key="8">
    <source>
        <dbReference type="ARBA" id="ARBA00051875"/>
    </source>
</evidence>
<evidence type="ECO:0000256" key="10">
    <source>
        <dbReference type="HAMAP-Rule" id="MF_01405"/>
    </source>
</evidence>
<evidence type="ECO:0000256" key="2">
    <source>
        <dbReference type="ARBA" id="ARBA00011738"/>
    </source>
</evidence>
<dbReference type="Pfam" id="PF01725">
    <property type="entry name" value="Ham1p_like"/>
    <property type="match status" value="1"/>
</dbReference>
<dbReference type="InterPro" id="IPR020922">
    <property type="entry name" value="dITP/XTP_pyrophosphatase"/>
</dbReference>
<protein>
    <recommendedName>
        <fullName evidence="10">dITP/XTP pyrophosphatase</fullName>
        <ecNumber evidence="10">3.6.1.66</ecNumber>
    </recommendedName>
    <alternativeName>
        <fullName evidence="10">Non-canonical purine NTP pyrophosphatase</fullName>
    </alternativeName>
    <alternativeName>
        <fullName evidence="10">Non-standard purine NTP pyrophosphatase</fullName>
    </alternativeName>
    <alternativeName>
        <fullName evidence="10">Nucleoside-triphosphate diphosphatase</fullName>
    </alternativeName>
    <alternativeName>
        <fullName evidence="10">Nucleoside-triphosphate pyrophosphatase</fullName>
        <shortName evidence="10">NTPase</shortName>
    </alternativeName>
</protein>
<accession>A0A7V9Z496</accession>
<comment type="cofactor">
    <cofactor evidence="10">
        <name>Mg(2+)</name>
        <dbReference type="ChEBI" id="CHEBI:18420"/>
    </cofactor>
    <text evidence="10">Binds 1 Mg(2+) ion per subunit.</text>
</comment>
<keyword evidence="4 10" id="KW-0547">Nucleotide-binding</keyword>
<keyword evidence="13" id="KW-1185">Reference proteome</keyword>
<dbReference type="GO" id="GO:0009146">
    <property type="term" value="P:purine nucleoside triphosphate catabolic process"/>
    <property type="evidence" value="ECO:0007669"/>
    <property type="project" value="UniProtKB-UniRule"/>
</dbReference>
<dbReference type="Gene3D" id="3.90.950.10">
    <property type="match status" value="1"/>
</dbReference>
<evidence type="ECO:0000256" key="7">
    <source>
        <dbReference type="ARBA" id="ARBA00023080"/>
    </source>
</evidence>
<feature type="binding site" evidence="10">
    <location>
        <begin position="181"/>
        <end position="182"/>
    </location>
    <ligand>
        <name>substrate</name>
    </ligand>
</feature>
<dbReference type="EC" id="3.6.1.66" evidence="10"/>
<dbReference type="Proteomes" id="UP000523087">
    <property type="component" value="Unassembled WGS sequence"/>
</dbReference>
<organism evidence="12 13">
    <name type="scientific">Thermaerobacillus caldiproteolyticus</name>
    <dbReference type="NCBI Taxonomy" id="247480"/>
    <lineage>
        <taxon>Bacteria</taxon>
        <taxon>Bacillati</taxon>
        <taxon>Bacillota</taxon>
        <taxon>Bacilli</taxon>
        <taxon>Bacillales</taxon>
        <taxon>Anoxybacillaceae</taxon>
        <taxon>Thermaerobacillus</taxon>
    </lineage>
</organism>
<feature type="binding site" evidence="10">
    <location>
        <begin position="8"/>
        <end position="13"/>
    </location>
    <ligand>
        <name>substrate</name>
    </ligand>
</feature>
<evidence type="ECO:0000313" key="13">
    <source>
        <dbReference type="Proteomes" id="UP000523087"/>
    </source>
</evidence>
<comment type="catalytic activity">
    <reaction evidence="10">
        <text>ITP + H2O = IMP + diphosphate + H(+)</text>
        <dbReference type="Rhea" id="RHEA:29399"/>
        <dbReference type="ChEBI" id="CHEBI:15377"/>
        <dbReference type="ChEBI" id="CHEBI:15378"/>
        <dbReference type="ChEBI" id="CHEBI:33019"/>
        <dbReference type="ChEBI" id="CHEBI:58053"/>
        <dbReference type="ChEBI" id="CHEBI:61402"/>
        <dbReference type="EC" id="3.6.1.66"/>
    </reaction>
</comment>
<dbReference type="GO" id="GO:0035870">
    <property type="term" value="F:dITP diphosphatase activity"/>
    <property type="evidence" value="ECO:0007669"/>
    <property type="project" value="UniProtKB-UniRule"/>
</dbReference>
<evidence type="ECO:0000256" key="4">
    <source>
        <dbReference type="ARBA" id="ARBA00022741"/>
    </source>
</evidence>
<feature type="active site" description="Proton acceptor" evidence="10">
    <location>
        <position position="70"/>
    </location>
</feature>
<dbReference type="GO" id="GO:0036222">
    <property type="term" value="F:XTP diphosphatase activity"/>
    <property type="evidence" value="ECO:0007669"/>
    <property type="project" value="UniProtKB-UniRule"/>
</dbReference>
<dbReference type="GO" id="GO:0009117">
    <property type="term" value="P:nucleotide metabolic process"/>
    <property type="evidence" value="ECO:0007669"/>
    <property type="project" value="UniProtKB-KW"/>
</dbReference>
<evidence type="ECO:0000256" key="1">
    <source>
        <dbReference type="ARBA" id="ARBA00008023"/>
    </source>
</evidence>
<evidence type="ECO:0000256" key="6">
    <source>
        <dbReference type="ARBA" id="ARBA00022842"/>
    </source>
</evidence>
<proteinExistence type="inferred from homology"/>
<dbReference type="NCBIfam" id="NF011397">
    <property type="entry name" value="PRK14822.1"/>
    <property type="match status" value="1"/>
</dbReference>
<dbReference type="GO" id="GO:0036220">
    <property type="term" value="F:ITP diphosphatase activity"/>
    <property type="evidence" value="ECO:0007669"/>
    <property type="project" value="UniProtKB-UniRule"/>
</dbReference>
<reference evidence="12 13" key="1">
    <citation type="submission" date="2020-07" db="EMBL/GenBank/DDBJ databases">
        <title>Genomic Encyclopedia of Type Strains, Phase IV (KMG-IV): sequencing the most valuable type-strain genomes for metagenomic binning, comparative biology and taxonomic classification.</title>
        <authorList>
            <person name="Goeker M."/>
        </authorList>
    </citation>
    <scope>NUCLEOTIDE SEQUENCE [LARGE SCALE GENOMIC DNA]</scope>
    <source>
        <strain evidence="12 13">DSM 15730</strain>
    </source>
</reference>
<gene>
    <name evidence="12" type="ORF">HNR31_000455</name>
</gene>
<dbReference type="PANTHER" id="PTHR11067:SF9">
    <property type="entry name" value="INOSINE TRIPHOSPHATE PYROPHOSPHATASE"/>
    <property type="match status" value="1"/>
</dbReference>
<dbReference type="GO" id="GO:0000166">
    <property type="term" value="F:nucleotide binding"/>
    <property type="evidence" value="ECO:0007669"/>
    <property type="project" value="UniProtKB-KW"/>
</dbReference>
<dbReference type="EMBL" id="JACDUT010000001">
    <property type="protein sequence ID" value="MBA2873703.1"/>
    <property type="molecule type" value="Genomic_DNA"/>
</dbReference>
<name>A0A7V9Z496_9BACL</name>
<sequence length="201" mass="22266">MKEVIIATKNAGKAKEFQTLLAKKGVEVKSLLDFPHCPDVEETGHTFAENAILKAETMAEYFHTMVIADDSGLSIDALGGRPGVYSARYAGEEKDDQANIAKVLEELKEVPLEKRTARFHCALAVAMPHRRTVVVEGTCEGYITEEPRGENGFGYDPIFYVPQKGKTMAELTKEEKNGISHRANALAKLEKQWNEIINNGE</sequence>
<feature type="binding site" evidence="10">
    <location>
        <position position="176"/>
    </location>
    <ligand>
        <name>substrate</name>
    </ligand>
</feature>
<comment type="subunit">
    <text evidence="2 10">Homodimer.</text>
</comment>
<feature type="binding site" evidence="10">
    <location>
        <position position="41"/>
    </location>
    <ligand>
        <name>Mg(2+)</name>
        <dbReference type="ChEBI" id="CHEBI:18420"/>
    </ligand>
</feature>
<comment type="caution">
    <text evidence="12">The sequence shown here is derived from an EMBL/GenBank/DDBJ whole genome shotgun (WGS) entry which is preliminary data.</text>
</comment>
<keyword evidence="5 10" id="KW-0378">Hydrolase</keyword>
<dbReference type="InterPro" id="IPR002637">
    <property type="entry name" value="RdgB/HAM1"/>
</dbReference>
<dbReference type="AlphaFoldDB" id="A0A7V9Z496"/>
<dbReference type="SUPFAM" id="SSF52972">
    <property type="entry name" value="ITPase-like"/>
    <property type="match status" value="1"/>
</dbReference>
<dbReference type="GO" id="GO:0017111">
    <property type="term" value="F:ribonucleoside triphosphate phosphatase activity"/>
    <property type="evidence" value="ECO:0007669"/>
    <property type="project" value="InterPro"/>
</dbReference>
<dbReference type="CDD" id="cd00515">
    <property type="entry name" value="HAM1"/>
    <property type="match status" value="1"/>
</dbReference>
<evidence type="ECO:0000256" key="9">
    <source>
        <dbReference type="ARBA" id="ARBA00052017"/>
    </source>
</evidence>
<feature type="binding site" evidence="10">
    <location>
        <position position="71"/>
    </location>
    <ligand>
        <name>substrate</name>
    </ligand>
</feature>
<keyword evidence="7 10" id="KW-0546">Nucleotide metabolism</keyword>
<dbReference type="GO" id="GO:0005829">
    <property type="term" value="C:cytosol"/>
    <property type="evidence" value="ECO:0007669"/>
    <property type="project" value="TreeGrafter"/>
</dbReference>
<dbReference type="NCBIfam" id="TIGR00042">
    <property type="entry name" value="RdgB/HAM1 family non-canonical purine NTP pyrophosphatase"/>
    <property type="match status" value="1"/>
</dbReference>
<evidence type="ECO:0000313" key="12">
    <source>
        <dbReference type="EMBL" id="MBA2873703.1"/>
    </source>
</evidence>
<dbReference type="FunFam" id="3.90.950.10:FF:000001">
    <property type="entry name" value="dITP/XTP pyrophosphatase"/>
    <property type="match status" value="1"/>
</dbReference>
<dbReference type="InterPro" id="IPR029001">
    <property type="entry name" value="ITPase-like_fam"/>
</dbReference>
<feature type="binding site" evidence="10">
    <location>
        <position position="70"/>
    </location>
    <ligand>
        <name>Mg(2+)</name>
        <dbReference type="ChEBI" id="CHEBI:18420"/>
    </ligand>
</feature>
<feature type="binding site" evidence="10">
    <location>
        <begin position="153"/>
        <end position="156"/>
    </location>
    <ligand>
        <name>substrate</name>
    </ligand>
</feature>